<keyword evidence="8 12" id="KW-0256">Endoplasmic reticulum</keyword>
<accession>A0A5C3Q2S7</accession>
<reference evidence="15 16" key="1">
    <citation type="journal article" date="2019" name="Nat. Ecol. Evol.">
        <title>Megaphylogeny resolves global patterns of mushroom evolution.</title>
        <authorList>
            <person name="Varga T."/>
            <person name="Krizsan K."/>
            <person name="Foldi C."/>
            <person name="Dima B."/>
            <person name="Sanchez-Garcia M."/>
            <person name="Sanchez-Ramirez S."/>
            <person name="Szollosi G.J."/>
            <person name="Szarkandi J.G."/>
            <person name="Papp V."/>
            <person name="Albert L."/>
            <person name="Andreopoulos W."/>
            <person name="Angelini C."/>
            <person name="Antonin V."/>
            <person name="Barry K.W."/>
            <person name="Bougher N.L."/>
            <person name="Buchanan P."/>
            <person name="Buyck B."/>
            <person name="Bense V."/>
            <person name="Catcheside P."/>
            <person name="Chovatia M."/>
            <person name="Cooper J."/>
            <person name="Damon W."/>
            <person name="Desjardin D."/>
            <person name="Finy P."/>
            <person name="Geml J."/>
            <person name="Haridas S."/>
            <person name="Hughes K."/>
            <person name="Justo A."/>
            <person name="Karasinski D."/>
            <person name="Kautmanova I."/>
            <person name="Kiss B."/>
            <person name="Kocsube S."/>
            <person name="Kotiranta H."/>
            <person name="LaButti K.M."/>
            <person name="Lechner B.E."/>
            <person name="Liimatainen K."/>
            <person name="Lipzen A."/>
            <person name="Lukacs Z."/>
            <person name="Mihaltcheva S."/>
            <person name="Morgado L.N."/>
            <person name="Niskanen T."/>
            <person name="Noordeloos M.E."/>
            <person name="Ohm R.A."/>
            <person name="Ortiz-Santana B."/>
            <person name="Ovrebo C."/>
            <person name="Racz N."/>
            <person name="Riley R."/>
            <person name="Savchenko A."/>
            <person name="Shiryaev A."/>
            <person name="Soop K."/>
            <person name="Spirin V."/>
            <person name="Szebenyi C."/>
            <person name="Tomsovsky M."/>
            <person name="Tulloss R.E."/>
            <person name="Uehling J."/>
            <person name="Grigoriev I.V."/>
            <person name="Vagvolgyi C."/>
            <person name="Papp T."/>
            <person name="Martin F.M."/>
            <person name="Miettinen O."/>
            <person name="Hibbett D.S."/>
            <person name="Nagy L.G."/>
        </authorList>
    </citation>
    <scope>NUCLEOTIDE SEQUENCE [LARGE SCALE GENOMIC DNA]</scope>
    <source>
        <strain evidence="15 16">CBS 309.79</strain>
    </source>
</reference>
<dbReference type="STRING" id="1884261.A0A5C3Q2S7"/>
<dbReference type="Pfam" id="PF00534">
    <property type="entry name" value="Glycos_transf_1"/>
    <property type="match status" value="1"/>
</dbReference>
<feature type="transmembrane region" description="Helical" evidence="12">
    <location>
        <begin position="176"/>
        <end position="194"/>
    </location>
</feature>
<dbReference type="Proteomes" id="UP000305067">
    <property type="component" value="Unassembled WGS sequence"/>
</dbReference>
<comment type="subcellular location">
    <subcellularLocation>
        <location evidence="1">Endoplasmic reticulum membrane</location>
        <topology evidence="1">Single-pass membrane protein</topology>
    </subcellularLocation>
</comment>
<keyword evidence="6 12" id="KW-0808">Transferase</keyword>
<evidence type="ECO:0000256" key="5">
    <source>
        <dbReference type="ARBA" id="ARBA00022676"/>
    </source>
</evidence>
<evidence type="ECO:0000313" key="15">
    <source>
        <dbReference type="EMBL" id="TFK96395.1"/>
    </source>
</evidence>
<evidence type="ECO:0000256" key="6">
    <source>
        <dbReference type="ARBA" id="ARBA00022679"/>
    </source>
</evidence>
<dbReference type="EC" id="2.4.1.131" evidence="3 12"/>
<evidence type="ECO:0000256" key="9">
    <source>
        <dbReference type="ARBA" id="ARBA00022989"/>
    </source>
</evidence>
<evidence type="ECO:0000259" key="14">
    <source>
        <dbReference type="Pfam" id="PF15924"/>
    </source>
</evidence>
<dbReference type="GO" id="GO:0005789">
    <property type="term" value="C:endoplasmic reticulum membrane"/>
    <property type="evidence" value="ECO:0007669"/>
    <property type="project" value="UniProtKB-SubCell"/>
</dbReference>
<dbReference type="GO" id="GO:0004377">
    <property type="term" value="F:GDP-Man:Man(3)GlcNAc(2)-PP-Dol alpha-1,2-mannosyltransferase activity"/>
    <property type="evidence" value="ECO:0007669"/>
    <property type="project" value="UniProtKB-UniRule"/>
</dbReference>
<evidence type="ECO:0000259" key="13">
    <source>
        <dbReference type="Pfam" id="PF00534"/>
    </source>
</evidence>
<dbReference type="Pfam" id="PF15924">
    <property type="entry name" value="ALG11_N"/>
    <property type="match status" value="1"/>
</dbReference>
<keyword evidence="7 12" id="KW-0812">Transmembrane</keyword>
<feature type="transmembrane region" description="Helical" evidence="12">
    <location>
        <begin position="143"/>
        <end position="164"/>
    </location>
</feature>
<dbReference type="InterPro" id="IPR038013">
    <property type="entry name" value="ALG11"/>
</dbReference>
<evidence type="ECO:0000256" key="12">
    <source>
        <dbReference type="RuleBase" id="RU367051"/>
    </source>
</evidence>
<dbReference type="GO" id="GO:0006487">
    <property type="term" value="P:protein N-linked glycosylation"/>
    <property type="evidence" value="ECO:0007669"/>
    <property type="project" value="TreeGrafter"/>
</dbReference>
<protein>
    <recommendedName>
        <fullName evidence="4 12">GDP-Man:Man(3)GlcNAc(2)-PP-Dol alpha-1,2-mannosyltransferase</fullName>
        <ecNumber evidence="3 12">2.4.1.131</ecNumber>
    </recommendedName>
</protein>
<dbReference type="InterPro" id="IPR031814">
    <property type="entry name" value="ALG11_N"/>
</dbReference>
<feature type="domain" description="ALG11 mannosyltransferase N-terminal" evidence="14">
    <location>
        <begin position="58"/>
        <end position="263"/>
    </location>
</feature>
<feature type="transmembrane region" description="Helical" evidence="12">
    <location>
        <begin position="18"/>
        <end position="38"/>
    </location>
</feature>
<dbReference type="Gene3D" id="3.40.50.2000">
    <property type="entry name" value="Glycogen Phosphorylase B"/>
    <property type="match status" value="1"/>
</dbReference>
<keyword evidence="10 12" id="KW-0472">Membrane</keyword>
<dbReference type="UniPathway" id="UPA00378"/>
<dbReference type="InterPro" id="IPR001296">
    <property type="entry name" value="Glyco_trans_1"/>
</dbReference>
<evidence type="ECO:0000256" key="1">
    <source>
        <dbReference type="ARBA" id="ARBA00004389"/>
    </source>
</evidence>
<comment type="catalytic activity">
    <reaction evidence="11 12">
        <text>an alpha-D-Man-(1-&gt;3)-[alpha-D-Man-(1-&gt;6)]-beta-D-Man-(1-&gt;4)-beta-D-GlcNAc-(1-&gt;4)-alpha-D-GlcNAc-diphospho-di-trans,poly-cis-dolichol + 2 GDP-alpha-D-mannose = an alpha-D-Man-(1-&gt;2)-alpha-D-Man-(1-&gt;2)-alpha-D-Man-(1-&gt;3)-[alpha-D-Man-(1-&gt;6)]-beta-D-Man-(1-&gt;4)-beta-D-GlcNAc-(1-&gt;4)-alpha-D-GlcNAc-diphospho-di-trans,poly-cis-dolichol + 2 GDP + 2 H(+)</text>
        <dbReference type="Rhea" id="RHEA:29523"/>
        <dbReference type="Rhea" id="RHEA-COMP:19515"/>
        <dbReference type="Rhea" id="RHEA-COMP:19516"/>
        <dbReference type="ChEBI" id="CHEBI:15378"/>
        <dbReference type="ChEBI" id="CHEBI:57527"/>
        <dbReference type="ChEBI" id="CHEBI:58189"/>
        <dbReference type="ChEBI" id="CHEBI:132511"/>
        <dbReference type="ChEBI" id="CHEBI:132515"/>
        <dbReference type="EC" id="2.4.1.131"/>
    </reaction>
    <physiologicalReaction direction="left-to-right" evidence="11 12">
        <dbReference type="Rhea" id="RHEA:29524"/>
    </physiologicalReaction>
</comment>
<keyword evidence="9 12" id="KW-1133">Transmembrane helix</keyword>
<dbReference type="OrthoDB" id="2276068at2759"/>
<organism evidence="15 16">
    <name type="scientific">Pterulicium gracile</name>
    <dbReference type="NCBI Taxonomy" id="1884261"/>
    <lineage>
        <taxon>Eukaryota</taxon>
        <taxon>Fungi</taxon>
        <taxon>Dikarya</taxon>
        <taxon>Basidiomycota</taxon>
        <taxon>Agaricomycotina</taxon>
        <taxon>Agaricomycetes</taxon>
        <taxon>Agaricomycetidae</taxon>
        <taxon>Agaricales</taxon>
        <taxon>Pleurotineae</taxon>
        <taxon>Pterulaceae</taxon>
        <taxon>Pterulicium</taxon>
    </lineage>
</organism>
<dbReference type="AlphaFoldDB" id="A0A5C3Q2S7"/>
<dbReference type="PANTHER" id="PTHR45919:SF1">
    <property type="entry name" value="GDP-MAN:MAN(3)GLCNAC(2)-PP-DOL ALPHA-1,2-MANNOSYLTRANSFERASE"/>
    <property type="match status" value="1"/>
</dbReference>
<keyword evidence="16" id="KW-1185">Reference proteome</keyword>
<evidence type="ECO:0000256" key="7">
    <source>
        <dbReference type="ARBA" id="ARBA00022692"/>
    </source>
</evidence>
<dbReference type="PANTHER" id="PTHR45919">
    <property type="entry name" value="GDP-MAN:MAN(3)GLCNAC(2)-PP-DOL ALPHA-1,2-MANNOSYLTRANSFERASE"/>
    <property type="match status" value="1"/>
</dbReference>
<comment type="pathway">
    <text evidence="2 12">Protein modification; protein glycosylation.</text>
</comment>
<comment type="similarity">
    <text evidence="12">Belongs to the glycosyltransferase group 1 family. Glycosyltransferase 4 subfamily.</text>
</comment>
<evidence type="ECO:0000256" key="8">
    <source>
        <dbReference type="ARBA" id="ARBA00022824"/>
    </source>
</evidence>
<name>A0A5C3Q2S7_9AGAR</name>
<evidence type="ECO:0000256" key="4">
    <source>
        <dbReference type="ARBA" id="ARBA00022018"/>
    </source>
</evidence>
<evidence type="ECO:0000256" key="2">
    <source>
        <dbReference type="ARBA" id="ARBA00004922"/>
    </source>
</evidence>
<evidence type="ECO:0000256" key="11">
    <source>
        <dbReference type="ARBA" id="ARBA00045065"/>
    </source>
</evidence>
<gene>
    <name evidence="15" type="ORF">BDV98DRAFT_576216</name>
</gene>
<evidence type="ECO:0000256" key="10">
    <source>
        <dbReference type="ARBA" id="ARBA00023136"/>
    </source>
</evidence>
<dbReference type="CDD" id="cd03806">
    <property type="entry name" value="GT4_ALG11-like"/>
    <property type="match status" value="1"/>
</dbReference>
<evidence type="ECO:0000256" key="3">
    <source>
        <dbReference type="ARBA" id="ARBA00012645"/>
    </source>
</evidence>
<dbReference type="EMBL" id="ML178861">
    <property type="protein sequence ID" value="TFK96395.1"/>
    <property type="molecule type" value="Genomic_DNA"/>
</dbReference>
<sequence>MIPLLIRLVLSAPRSTPILLLLLLPFLCIHILLSIRITNKFRRSEVLRSLGIYHDRVKIVGFFHPYCNAGGGGERVLWTAIKLMQAREPSVVSVVYSGDPGVTKEDIIKKVKAQFDIDLNPRTLAFVFLTRRRWVEDHTWKRFTLLGQSIGSLWLGLEAASALLPDLYIDTMGYAFTFPLFTLLGIRVGAYVHYPTISTEMISRVSHRRVGHTNASNISSSWILSRGKLLYYRLFMAFYAFSLRRASFLMVNSSWTKGHIDWIVNGPEPKDRDSSPAKTTSKGRKQVSIVYPSCDTTAMKNFPLEGRERVVLSVAQFRPEKDHATQLKSFHALLTKYPQYAASGEKPTKLVLVGGCRNEGDRQRVESLRELAKELGIEDQTTFVLNASYEEMLGWLRRASVGLSTMIDEHFGINVVEFMAAGVVPLAHASGGPLLDIVVPYEGKPTGYHARTADEFADQMHKILSTMGTREDADVRERGRKHVVERFGEEEFFKGWGEVCVL</sequence>
<proteinExistence type="inferred from homology"/>
<dbReference type="SUPFAM" id="SSF53756">
    <property type="entry name" value="UDP-Glycosyltransferase/glycogen phosphorylase"/>
    <property type="match status" value="1"/>
</dbReference>
<feature type="domain" description="Glycosyl transferase family 1" evidence="13">
    <location>
        <begin position="299"/>
        <end position="481"/>
    </location>
</feature>
<evidence type="ECO:0000313" key="16">
    <source>
        <dbReference type="Proteomes" id="UP000305067"/>
    </source>
</evidence>
<comment type="function">
    <text evidence="12">GDP-Man:Man(3)GlcNAc(2)-PP-Dol alpha-1,2-mannosyltransferase that operates in the biosynthetic pathway of dolichol-linked oligosaccharides, the glycan precursors employed in protein asparagine (N)-glycosylation. The assembly of dolichol-linked oligosaccharides begins on the cytosolic side of the endoplasmic reticulum membrane and finishes in its lumen. The sequential addition of sugars to dolichol pyrophosphate produces dolichol-linked oligosaccharides containing fourteen sugars, including two GlcNAcs, nine mannoses and three glucoses. Once assembled, the oligosaccharide is transferred from the lipid to nascent proteins by oligosaccharyltransferases. Catalyzes, on the cytoplasmic face of the endoplasmic reticulum, the addition of the fourth and fifth mannose residues to the dolichol-linked oligosaccharide chain, to produce Man(5)GlcNAc(2)-PP-dolichol core oligosaccharide.</text>
</comment>
<keyword evidence="5 12" id="KW-0328">Glycosyltransferase</keyword>